<feature type="transmembrane region" description="Helical" evidence="13">
    <location>
        <begin position="504"/>
        <end position="521"/>
    </location>
</feature>
<feature type="domain" description="ABC1 atypical kinase-like" evidence="14">
    <location>
        <begin position="91"/>
        <end position="339"/>
    </location>
</feature>
<dbReference type="Proteomes" id="UP000095087">
    <property type="component" value="Unassembled WGS sequence"/>
</dbReference>
<protein>
    <recommendedName>
        <fullName evidence="14">ABC1 atypical kinase-like domain-containing protein</fullName>
    </recommendedName>
</protein>
<keyword evidence="7 13" id="KW-0812">Transmembrane</keyword>
<dbReference type="InterPro" id="IPR004147">
    <property type="entry name" value="ABC1_dom"/>
</dbReference>
<evidence type="ECO:0000256" key="13">
    <source>
        <dbReference type="SAM" id="Phobius"/>
    </source>
</evidence>
<proteinExistence type="inferred from homology"/>
<dbReference type="STRING" id="1177755.A7A08_02742"/>
<dbReference type="SUPFAM" id="SSF56112">
    <property type="entry name" value="Protein kinase-like (PK-like)"/>
    <property type="match status" value="1"/>
</dbReference>
<evidence type="ECO:0000313" key="16">
    <source>
        <dbReference type="Proteomes" id="UP000095087"/>
    </source>
</evidence>
<evidence type="ECO:0000256" key="6">
    <source>
        <dbReference type="ARBA" id="ARBA00022688"/>
    </source>
</evidence>
<evidence type="ECO:0000256" key="5">
    <source>
        <dbReference type="ARBA" id="ARBA00022679"/>
    </source>
</evidence>
<dbReference type="PANTHER" id="PTHR10566">
    <property type="entry name" value="CHAPERONE-ACTIVITY OF BC1 COMPLEX CABC1 -RELATED"/>
    <property type="match status" value="1"/>
</dbReference>
<reference evidence="15 16" key="1">
    <citation type="submission" date="2016-07" db="EMBL/GenBank/DDBJ databases">
        <title>Draft genome sequence of Methyloligella halotolerans C2T (VKM B-2706T=CCUG 61687T=DSM 25045T), a halotolerant polyhydroxybutyrate accumulating methylotroph.</title>
        <authorList>
            <person name="Vasilenko O.V."/>
            <person name="Doronina N.V."/>
            <person name="Poroshina M.N."/>
            <person name="Tarlachkov S.V."/>
            <person name="Trotsenko Y.A."/>
        </authorList>
    </citation>
    <scope>NUCLEOTIDE SEQUENCE [LARGE SCALE GENOMIC DNA]</scope>
    <source>
        <strain evidence="15 16">VKM B-2706</strain>
    </source>
</reference>
<sequence>MMDPITNSFRLMRAGWTILWNGARVVPADANIPAPLKMFARKEKKPGQESNQERLTRALTSLGPSYIKLGQFLATRDDIVGPDLARDLAPLQDKLPPFPMAEAKRTIQQELGQPVEDLYTELGTPVAAASIAQVHKAKVRKPDGSETPVAVKVLRPGIERRFTRDLESFLFAAQTIEAWHGPSRRLRPVAVVETLAQSVTIEMDLRMEAAAISEVAENSKDDHGFRVPKVDWTRSARRVMTLEWIDGIPIADKAALEKAGFDPKEIGQRLLQIFLLHAMRDGFFHADMHPGNLFVDDQGRIVAVDFGIMGRLGLKERRFLAEILYGFITRNYQRVSEVHFEAGYVPRRHSVELFAQALRAIGEPIMDKNATEISMAALLGQLLQYTEVFDMETRPELLLLQKTMVVVEGVARQLDPELNIWTVSEPVVREWMESHFGAEGRIEQAAEGAVSLGRFAGHIPRLLGQAEAAADAFSSMAEEGLRLDSYTVERMADAQARKGRMGRLALWVGAISLAVIAAAMVF</sequence>
<keyword evidence="8" id="KW-0547">Nucleotide-binding</keyword>
<organism evidence="15 16">
    <name type="scientific">Methyloligella halotolerans</name>
    <dbReference type="NCBI Taxonomy" id="1177755"/>
    <lineage>
        <taxon>Bacteria</taxon>
        <taxon>Pseudomonadati</taxon>
        <taxon>Pseudomonadota</taxon>
        <taxon>Alphaproteobacteria</taxon>
        <taxon>Hyphomicrobiales</taxon>
        <taxon>Hyphomicrobiaceae</taxon>
        <taxon>Methyloligella</taxon>
    </lineage>
</organism>
<dbReference type="InterPro" id="IPR011009">
    <property type="entry name" value="Kinase-like_dom_sf"/>
</dbReference>
<evidence type="ECO:0000256" key="1">
    <source>
        <dbReference type="ARBA" id="ARBA00005020"/>
    </source>
</evidence>
<dbReference type="PATRIC" id="fig|1177755.3.peg.2765"/>
<keyword evidence="9" id="KW-0418">Kinase</keyword>
<evidence type="ECO:0000259" key="14">
    <source>
        <dbReference type="Pfam" id="PF03109"/>
    </source>
</evidence>
<evidence type="ECO:0000313" key="15">
    <source>
        <dbReference type="EMBL" id="ODA66344.1"/>
    </source>
</evidence>
<dbReference type="InterPro" id="IPR045308">
    <property type="entry name" value="UbiB_bact"/>
</dbReference>
<dbReference type="NCBIfam" id="TIGR01982">
    <property type="entry name" value="UbiB"/>
    <property type="match status" value="1"/>
</dbReference>
<dbReference type="GO" id="GO:0006744">
    <property type="term" value="P:ubiquinone biosynthetic process"/>
    <property type="evidence" value="ECO:0007669"/>
    <property type="project" value="UniProtKB-UniPathway"/>
</dbReference>
<keyword evidence="10" id="KW-0067">ATP-binding</keyword>
<keyword evidence="6" id="KW-0831">Ubiquinone biosynthesis</keyword>
<comment type="pathway">
    <text evidence="1">Cofactor biosynthesis; ubiquinone biosynthesis [regulation].</text>
</comment>
<dbReference type="GO" id="GO:0016301">
    <property type="term" value="F:kinase activity"/>
    <property type="evidence" value="ECO:0007669"/>
    <property type="project" value="UniProtKB-KW"/>
</dbReference>
<evidence type="ECO:0000256" key="3">
    <source>
        <dbReference type="ARBA" id="ARBA00022475"/>
    </source>
</evidence>
<dbReference type="Gene3D" id="1.10.510.10">
    <property type="entry name" value="Transferase(Phosphotransferase) domain 1"/>
    <property type="match status" value="1"/>
</dbReference>
<evidence type="ECO:0000256" key="8">
    <source>
        <dbReference type="ARBA" id="ARBA00022741"/>
    </source>
</evidence>
<keyword evidence="16" id="KW-1185">Reference proteome</keyword>
<dbReference type="PANTHER" id="PTHR10566:SF113">
    <property type="entry name" value="PROTEIN ACTIVITY OF BC1 COMPLEX KINASE 7, CHLOROPLASTIC"/>
    <property type="match status" value="1"/>
</dbReference>
<keyword evidence="12 13" id="KW-0472">Membrane</keyword>
<dbReference type="AlphaFoldDB" id="A0A1E2RVU1"/>
<evidence type="ECO:0000256" key="12">
    <source>
        <dbReference type="ARBA" id="ARBA00023136"/>
    </source>
</evidence>
<keyword evidence="4" id="KW-0997">Cell inner membrane</keyword>
<dbReference type="EMBL" id="MASI01000008">
    <property type="protein sequence ID" value="ODA66344.1"/>
    <property type="molecule type" value="Genomic_DNA"/>
</dbReference>
<name>A0A1E2RVU1_9HYPH</name>
<comment type="caution">
    <text evidence="15">The sequence shown here is derived from an EMBL/GenBank/DDBJ whole genome shotgun (WGS) entry which is preliminary data.</text>
</comment>
<evidence type="ECO:0000256" key="10">
    <source>
        <dbReference type="ARBA" id="ARBA00022840"/>
    </source>
</evidence>
<keyword evidence="3" id="KW-1003">Cell membrane</keyword>
<comment type="similarity">
    <text evidence="2">Belongs to the protein kinase superfamily. ADCK protein kinase family.</text>
</comment>
<gene>
    <name evidence="15" type="ORF">A7A08_02742</name>
</gene>
<dbReference type="Pfam" id="PF03109">
    <property type="entry name" value="ABC1"/>
    <property type="match status" value="1"/>
</dbReference>
<keyword evidence="5 15" id="KW-0808">Transferase</keyword>
<accession>A0A1E2RVU1</accession>
<evidence type="ECO:0000256" key="2">
    <source>
        <dbReference type="ARBA" id="ARBA00009670"/>
    </source>
</evidence>
<dbReference type="RefSeq" id="WP_069095910.1">
    <property type="nucleotide sequence ID" value="NZ_MASI01000008.1"/>
</dbReference>
<dbReference type="InterPro" id="IPR010232">
    <property type="entry name" value="UbiB"/>
</dbReference>
<dbReference type="UniPathway" id="UPA00232"/>
<evidence type="ECO:0000256" key="9">
    <source>
        <dbReference type="ARBA" id="ARBA00022777"/>
    </source>
</evidence>
<dbReference type="OrthoDB" id="9795390at2"/>
<keyword evidence="11 13" id="KW-1133">Transmembrane helix</keyword>
<evidence type="ECO:0000256" key="4">
    <source>
        <dbReference type="ARBA" id="ARBA00022519"/>
    </source>
</evidence>
<dbReference type="GO" id="GO:0005524">
    <property type="term" value="F:ATP binding"/>
    <property type="evidence" value="ECO:0007669"/>
    <property type="project" value="UniProtKB-KW"/>
</dbReference>
<dbReference type="InterPro" id="IPR050154">
    <property type="entry name" value="UbiB_kinase"/>
</dbReference>
<evidence type="ECO:0000256" key="7">
    <source>
        <dbReference type="ARBA" id="ARBA00022692"/>
    </source>
</evidence>
<evidence type="ECO:0000256" key="11">
    <source>
        <dbReference type="ARBA" id="ARBA00022989"/>
    </source>
</evidence>
<dbReference type="CDD" id="cd13972">
    <property type="entry name" value="UbiB"/>
    <property type="match status" value="1"/>
</dbReference>